<reference evidence="17 18" key="1">
    <citation type="submission" date="2017-07" db="EMBL/GenBank/DDBJ databases">
        <title>Fictibacillus sp. nov. GDSW-R2A3 Genome sequencing and assembly.</title>
        <authorList>
            <person name="Mayilraj S."/>
        </authorList>
    </citation>
    <scope>NUCLEOTIDE SEQUENCE [LARGE SCALE GENOMIC DNA]</scope>
    <source>
        <strain evidence="17 18">GDSW-R2A3</strain>
    </source>
</reference>
<dbReference type="PANTHER" id="PTHR43697">
    <property type="entry name" value="SERYL-TRNA SYNTHETASE"/>
    <property type="match status" value="1"/>
</dbReference>
<dbReference type="Gene3D" id="1.10.287.40">
    <property type="entry name" value="Serine-tRNA synthetase, tRNA binding domain"/>
    <property type="match status" value="1"/>
</dbReference>
<comment type="subcellular location">
    <subcellularLocation>
        <location evidence="1 12">Cytoplasm</location>
    </subcellularLocation>
</comment>
<dbReference type="SUPFAM" id="SSF55681">
    <property type="entry name" value="Class II aaRS and biotin synthetases"/>
    <property type="match status" value="1"/>
</dbReference>
<comment type="similarity">
    <text evidence="3 12">Belongs to the class-II aminoacyl-tRNA synthetase family. Type-1 seryl-tRNA synthetase subfamily.</text>
</comment>
<feature type="binding site" evidence="12">
    <location>
        <begin position="231"/>
        <end position="233"/>
    </location>
    <ligand>
        <name>L-serine</name>
        <dbReference type="ChEBI" id="CHEBI:33384"/>
    </ligand>
</feature>
<evidence type="ECO:0000256" key="2">
    <source>
        <dbReference type="ARBA" id="ARBA00005045"/>
    </source>
</evidence>
<dbReference type="Pfam" id="PF00587">
    <property type="entry name" value="tRNA-synt_2b"/>
    <property type="match status" value="1"/>
</dbReference>
<dbReference type="InterPro" id="IPR015866">
    <property type="entry name" value="Ser-tRNA-synth_1_N"/>
</dbReference>
<evidence type="ECO:0000256" key="8">
    <source>
        <dbReference type="ARBA" id="ARBA00022917"/>
    </source>
</evidence>
<proteinExistence type="inferred from homology"/>
<comment type="subunit">
    <text evidence="12">Homodimer. The tRNA molecule binds across the dimer.</text>
</comment>
<keyword evidence="9 12" id="KW-0030">Aminoacyl-tRNA synthetase</keyword>
<dbReference type="PRINTS" id="PR00981">
    <property type="entry name" value="TRNASYNTHSER"/>
</dbReference>
<dbReference type="PANTHER" id="PTHR43697:SF1">
    <property type="entry name" value="SERINE--TRNA LIGASE"/>
    <property type="match status" value="1"/>
</dbReference>
<keyword evidence="6 12" id="KW-0547">Nucleotide-binding</keyword>
<evidence type="ECO:0000256" key="5">
    <source>
        <dbReference type="ARBA" id="ARBA00022598"/>
    </source>
</evidence>
<feature type="binding site" evidence="12 14">
    <location>
        <begin position="262"/>
        <end position="264"/>
    </location>
    <ligand>
        <name>ATP</name>
        <dbReference type="ChEBI" id="CHEBI:30616"/>
    </ligand>
</feature>
<dbReference type="SUPFAM" id="SSF46589">
    <property type="entry name" value="tRNA-binding arm"/>
    <property type="match status" value="1"/>
</dbReference>
<sequence>MLDLKFVRANFAEVKEKLSKRGEDLTGLDRFEALDQRRRELIGETETLKSKRNEVSKQVAEYKRDKKDADALITEMREVGDKIKVIDEELRQVEEDLHSIMLTLPNIPHDSVPVGDTEDDNVPVRHWGDVPEFSFEPKAHWDIATELDIVDFERGAKVTGSRFAFLKGAGARLERALINFMMDYHEDEHGYTEILPPYLVNRTSMTGTGQLPKFEEDAFKIREEDYFLVPTSEVPVTNYHREEILNAEQLPMGYVAYSACFRSEAGSAGRDTRGLIRQHQFNKVELVRFVKPEDSYEELEKLTGHAEKILQLLKLPYRVLSMCTADLGFTAAKKYDIEVWLPSYNTYREISSCSNFEAFQARRAQIRFRPEPKAKPELVHTLNGSGLAIGRTVAAILENYQQEDGSVIIPEVLRPYMGNKERLK</sequence>
<dbReference type="OrthoDB" id="9804647at2"/>
<feature type="coiled-coil region" evidence="15">
    <location>
        <begin position="45"/>
        <end position="96"/>
    </location>
</feature>
<evidence type="ECO:0000256" key="14">
    <source>
        <dbReference type="PIRSR" id="PIRSR001529-2"/>
    </source>
</evidence>
<dbReference type="EMBL" id="NOII01000025">
    <property type="protein sequence ID" value="OYD56235.1"/>
    <property type="molecule type" value="Genomic_DNA"/>
</dbReference>
<keyword evidence="4 12" id="KW-0963">Cytoplasm</keyword>
<dbReference type="CDD" id="cd00770">
    <property type="entry name" value="SerRS_core"/>
    <property type="match status" value="1"/>
</dbReference>
<evidence type="ECO:0000256" key="7">
    <source>
        <dbReference type="ARBA" id="ARBA00022840"/>
    </source>
</evidence>
<dbReference type="InterPro" id="IPR045864">
    <property type="entry name" value="aa-tRNA-synth_II/BPL/LPL"/>
</dbReference>
<dbReference type="Pfam" id="PF02403">
    <property type="entry name" value="Seryl_tRNA_N"/>
    <property type="match status" value="1"/>
</dbReference>
<feature type="binding site" evidence="13">
    <location>
        <position position="262"/>
    </location>
    <ligand>
        <name>L-serine</name>
        <dbReference type="ChEBI" id="CHEBI:33384"/>
    </ligand>
</feature>
<feature type="binding site" evidence="12 14">
    <location>
        <begin position="349"/>
        <end position="352"/>
    </location>
    <ligand>
        <name>ATP</name>
        <dbReference type="ChEBI" id="CHEBI:30616"/>
    </ligand>
</feature>
<dbReference type="Gene3D" id="3.30.930.10">
    <property type="entry name" value="Bira Bifunctional Protein, Domain 2"/>
    <property type="match status" value="1"/>
</dbReference>
<dbReference type="UniPathway" id="UPA00906">
    <property type="reaction ID" value="UER00895"/>
</dbReference>
<dbReference type="AlphaFoldDB" id="A0A235F690"/>
<dbReference type="GO" id="GO:0005524">
    <property type="term" value="F:ATP binding"/>
    <property type="evidence" value="ECO:0007669"/>
    <property type="project" value="UniProtKB-UniRule"/>
</dbReference>
<evidence type="ECO:0000256" key="12">
    <source>
        <dbReference type="HAMAP-Rule" id="MF_00176"/>
    </source>
</evidence>
<dbReference type="GO" id="GO:0016740">
    <property type="term" value="F:transferase activity"/>
    <property type="evidence" value="ECO:0007669"/>
    <property type="project" value="UniProtKB-ARBA"/>
</dbReference>
<accession>A0A235F690</accession>
<dbReference type="InterPro" id="IPR002314">
    <property type="entry name" value="aa-tRNA-synt_IIb"/>
</dbReference>
<dbReference type="RefSeq" id="WP_094254018.1">
    <property type="nucleotide sequence ID" value="NZ_JBHLXL010000008.1"/>
</dbReference>
<evidence type="ECO:0000256" key="13">
    <source>
        <dbReference type="PIRSR" id="PIRSR001529-1"/>
    </source>
</evidence>
<dbReference type="InterPro" id="IPR042103">
    <property type="entry name" value="SerRS_1_N_sf"/>
</dbReference>
<evidence type="ECO:0000256" key="11">
    <source>
        <dbReference type="ARBA" id="ARBA00048823"/>
    </source>
</evidence>
<dbReference type="HAMAP" id="MF_00176">
    <property type="entry name" value="Ser_tRNA_synth_type1"/>
    <property type="match status" value="1"/>
</dbReference>
<comment type="caution">
    <text evidence="17">The sequence shown here is derived from an EMBL/GenBank/DDBJ whole genome shotgun (WGS) entry which is preliminary data.</text>
</comment>
<feature type="binding site" evidence="12 13">
    <location>
        <position position="285"/>
    </location>
    <ligand>
        <name>L-serine</name>
        <dbReference type="ChEBI" id="CHEBI:33384"/>
    </ligand>
</feature>
<evidence type="ECO:0000256" key="3">
    <source>
        <dbReference type="ARBA" id="ARBA00010728"/>
    </source>
</evidence>
<feature type="domain" description="Aminoacyl-transfer RNA synthetases class-II family profile" evidence="16">
    <location>
        <begin position="166"/>
        <end position="410"/>
    </location>
</feature>
<comment type="catalytic activity">
    <reaction evidence="10 12">
        <text>tRNA(Sec) + L-serine + ATP = L-seryl-tRNA(Sec) + AMP + diphosphate + H(+)</text>
        <dbReference type="Rhea" id="RHEA:42580"/>
        <dbReference type="Rhea" id="RHEA-COMP:9742"/>
        <dbReference type="Rhea" id="RHEA-COMP:10128"/>
        <dbReference type="ChEBI" id="CHEBI:15378"/>
        <dbReference type="ChEBI" id="CHEBI:30616"/>
        <dbReference type="ChEBI" id="CHEBI:33019"/>
        <dbReference type="ChEBI" id="CHEBI:33384"/>
        <dbReference type="ChEBI" id="CHEBI:78442"/>
        <dbReference type="ChEBI" id="CHEBI:78533"/>
        <dbReference type="ChEBI" id="CHEBI:456215"/>
        <dbReference type="EC" id="6.1.1.11"/>
    </reaction>
</comment>
<dbReference type="GO" id="GO:0005737">
    <property type="term" value="C:cytoplasm"/>
    <property type="evidence" value="ECO:0007669"/>
    <property type="project" value="UniProtKB-SubCell"/>
</dbReference>
<dbReference type="GO" id="GO:0016260">
    <property type="term" value="P:selenocysteine biosynthetic process"/>
    <property type="evidence" value="ECO:0007669"/>
    <property type="project" value="UniProtKB-UniRule"/>
</dbReference>
<dbReference type="EC" id="6.1.1.11" evidence="12"/>
<comment type="catalytic activity">
    <reaction evidence="11 12">
        <text>tRNA(Ser) + L-serine + ATP = L-seryl-tRNA(Ser) + AMP + diphosphate + H(+)</text>
        <dbReference type="Rhea" id="RHEA:12292"/>
        <dbReference type="Rhea" id="RHEA-COMP:9669"/>
        <dbReference type="Rhea" id="RHEA-COMP:9703"/>
        <dbReference type="ChEBI" id="CHEBI:15378"/>
        <dbReference type="ChEBI" id="CHEBI:30616"/>
        <dbReference type="ChEBI" id="CHEBI:33019"/>
        <dbReference type="ChEBI" id="CHEBI:33384"/>
        <dbReference type="ChEBI" id="CHEBI:78442"/>
        <dbReference type="ChEBI" id="CHEBI:78533"/>
        <dbReference type="ChEBI" id="CHEBI:456215"/>
        <dbReference type="EC" id="6.1.1.11"/>
    </reaction>
</comment>
<protein>
    <recommendedName>
        <fullName evidence="12">Serine--tRNA ligase</fullName>
        <ecNumber evidence="12">6.1.1.11</ecNumber>
    </recommendedName>
    <alternativeName>
        <fullName evidence="12">Seryl-tRNA synthetase</fullName>
        <shortName evidence="12">SerRS</shortName>
    </alternativeName>
    <alternativeName>
        <fullName evidence="12">Seryl-tRNA(Ser/Sec) synthetase</fullName>
    </alternativeName>
</protein>
<keyword evidence="18" id="KW-1185">Reference proteome</keyword>
<comment type="pathway">
    <text evidence="2 12">Aminoacyl-tRNA biosynthesis; selenocysteinyl-tRNA(Sec) biosynthesis; L-seryl-tRNA(Sec) from L-serine and tRNA(Sec): step 1/1.</text>
</comment>
<feature type="binding site" evidence="13">
    <location>
        <position position="383"/>
    </location>
    <ligand>
        <name>L-serine</name>
        <dbReference type="ChEBI" id="CHEBI:33384"/>
    </ligand>
</feature>
<keyword evidence="5 12" id="KW-0436">Ligase</keyword>
<dbReference type="GO" id="GO:0140096">
    <property type="term" value="F:catalytic activity, acting on a protein"/>
    <property type="evidence" value="ECO:0007669"/>
    <property type="project" value="UniProtKB-ARBA"/>
</dbReference>
<evidence type="ECO:0000256" key="15">
    <source>
        <dbReference type="SAM" id="Coils"/>
    </source>
</evidence>
<dbReference type="Proteomes" id="UP000215059">
    <property type="component" value="Unassembled WGS sequence"/>
</dbReference>
<comment type="domain">
    <text evidence="12">Consists of two distinct domains, a catalytic core and a N-terminal extension that is involved in tRNA binding.</text>
</comment>
<dbReference type="GO" id="GO:0006434">
    <property type="term" value="P:seryl-tRNA aminoacylation"/>
    <property type="evidence" value="ECO:0007669"/>
    <property type="project" value="UniProtKB-UniRule"/>
</dbReference>
<evidence type="ECO:0000256" key="6">
    <source>
        <dbReference type="ARBA" id="ARBA00022741"/>
    </source>
</evidence>
<keyword evidence="15" id="KW-0175">Coiled coil</keyword>
<evidence type="ECO:0000256" key="9">
    <source>
        <dbReference type="ARBA" id="ARBA00023146"/>
    </source>
</evidence>
<evidence type="ECO:0000259" key="16">
    <source>
        <dbReference type="PROSITE" id="PS50862"/>
    </source>
</evidence>
<feature type="binding site" evidence="13">
    <location>
        <position position="231"/>
    </location>
    <ligand>
        <name>L-serine</name>
        <dbReference type="ChEBI" id="CHEBI:33384"/>
    </ligand>
</feature>
<dbReference type="InterPro" id="IPR010978">
    <property type="entry name" value="tRNA-bd_arm"/>
</dbReference>
<name>A0A235F690_9BACL</name>
<evidence type="ECO:0000256" key="1">
    <source>
        <dbReference type="ARBA" id="ARBA00004496"/>
    </source>
</evidence>
<dbReference type="InterPro" id="IPR002317">
    <property type="entry name" value="Ser-tRNA-ligase_type_1"/>
</dbReference>
<dbReference type="GO" id="GO:0004828">
    <property type="term" value="F:serine-tRNA ligase activity"/>
    <property type="evidence" value="ECO:0007669"/>
    <property type="project" value="UniProtKB-UniRule"/>
</dbReference>
<evidence type="ECO:0000313" key="17">
    <source>
        <dbReference type="EMBL" id="OYD56235.1"/>
    </source>
</evidence>
<keyword evidence="8 12" id="KW-0648">Protein biosynthesis</keyword>
<evidence type="ECO:0000256" key="4">
    <source>
        <dbReference type="ARBA" id="ARBA00022490"/>
    </source>
</evidence>
<feature type="binding site" evidence="12">
    <location>
        <position position="385"/>
    </location>
    <ligand>
        <name>L-serine</name>
        <dbReference type="ChEBI" id="CHEBI:33384"/>
    </ligand>
</feature>
<evidence type="ECO:0000256" key="10">
    <source>
        <dbReference type="ARBA" id="ARBA00047929"/>
    </source>
</evidence>
<comment type="function">
    <text evidence="12">Catalyzes the attachment of serine to tRNA(Ser). Is also able to aminoacylate tRNA(Sec) with serine, to form the misacylated tRNA L-seryl-tRNA(Sec), which will be further converted into selenocysteinyl-tRNA(Sec).</text>
</comment>
<dbReference type="PROSITE" id="PS50862">
    <property type="entry name" value="AA_TRNA_LIGASE_II"/>
    <property type="match status" value="1"/>
</dbReference>
<organism evidence="17 18">
    <name type="scientific">Fictibacillus aquaticus</name>
    <dbReference type="NCBI Taxonomy" id="2021314"/>
    <lineage>
        <taxon>Bacteria</taxon>
        <taxon>Bacillati</taxon>
        <taxon>Bacillota</taxon>
        <taxon>Bacilli</taxon>
        <taxon>Bacillales</taxon>
        <taxon>Fictibacillaceae</taxon>
        <taxon>Fictibacillus</taxon>
    </lineage>
</organism>
<comment type="caution">
    <text evidence="12">Lacks conserved residue(s) required for the propagation of feature annotation.</text>
</comment>
<evidence type="ECO:0000313" key="18">
    <source>
        <dbReference type="Proteomes" id="UP000215059"/>
    </source>
</evidence>
<dbReference type="InterPro" id="IPR006195">
    <property type="entry name" value="aa-tRNA-synth_II"/>
</dbReference>
<dbReference type="InterPro" id="IPR033729">
    <property type="entry name" value="SerRS_core"/>
</dbReference>
<dbReference type="PIRSF" id="PIRSF001529">
    <property type="entry name" value="Ser-tRNA-synth_IIa"/>
    <property type="match status" value="1"/>
</dbReference>
<dbReference type="NCBIfam" id="TIGR00414">
    <property type="entry name" value="serS"/>
    <property type="match status" value="1"/>
</dbReference>
<gene>
    <name evidence="12" type="primary">serS</name>
    <name evidence="17" type="ORF">CGZ90_18600</name>
</gene>
<keyword evidence="7 12" id="KW-0067">ATP-binding</keyword>